<reference evidence="6" key="1">
    <citation type="journal article" date="2014" name="Front. Microbiol.">
        <title>High frequency of phylogenetically diverse reductive dehalogenase-homologous genes in deep subseafloor sedimentary metagenomes.</title>
        <authorList>
            <person name="Kawai M."/>
            <person name="Futagami T."/>
            <person name="Toyoda A."/>
            <person name="Takaki Y."/>
            <person name="Nishi S."/>
            <person name="Hori S."/>
            <person name="Arai W."/>
            <person name="Tsubouchi T."/>
            <person name="Morono Y."/>
            <person name="Uchiyama I."/>
            <person name="Ito T."/>
            <person name="Fujiyama A."/>
            <person name="Inagaki F."/>
            <person name="Takami H."/>
        </authorList>
    </citation>
    <scope>NUCLEOTIDE SEQUENCE</scope>
    <source>
        <strain evidence="6">Expedition CK06-06</strain>
    </source>
</reference>
<dbReference type="InterPro" id="IPR036390">
    <property type="entry name" value="WH_DNA-bd_sf"/>
</dbReference>
<evidence type="ECO:0000313" key="6">
    <source>
        <dbReference type="EMBL" id="GAG63043.1"/>
    </source>
</evidence>
<dbReference type="Pfam" id="PF00392">
    <property type="entry name" value="GntR"/>
    <property type="match status" value="1"/>
</dbReference>
<sequence>NPLPLYVQVGNWLESMIKGERYQIGTKLPSEGELAQKFRLNRNTIRQAISLLVQKGFVEKQKGVGTFVKTKTSPLPIHQLSRMVSFIDDFGLDNIELEDRIILKRKIMAGEGLAKKLNLKPKDLIKAKDVPIKYYNYSYIKDLLEQKYNQKVSLPTIIDRAKRNNFYFLKPERKAHDREVLTNYPGELIQHDSSHHLFAPYAASKWYLVTSLDDYSRLILYACLVERETTWEHILALEAVLLKYGFPLAYYVDSHSIFRFVQGRDSFWRNHYRLTDEANPQWKQVLDDCRVKVTYALSPQAKGKIERPYRWIQDRLVRTCYRENIRVIKEAQLILNSLVRRYNYRIVHSTTGEIPYIRFQRAIREKRTLFREFRIMPPFKSTKDIFCLRVDRMVNSYRKISINNLELKVPGAPLHERIQLRIVPDKESGVSEVRFWHKDNFLGSQRVKNSELNLVRF</sequence>
<dbReference type="GO" id="GO:0015074">
    <property type="term" value="P:DNA integration"/>
    <property type="evidence" value="ECO:0007669"/>
    <property type="project" value="InterPro"/>
</dbReference>
<keyword evidence="2" id="KW-0238">DNA-binding</keyword>
<dbReference type="PANTHER" id="PTHR44846:SF1">
    <property type="entry name" value="MANNOSYL-D-GLYCERATE TRANSPORT_METABOLISM SYSTEM REPRESSOR MNGR-RELATED"/>
    <property type="match status" value="1"/>
</dbReference>
<dbReference type="CDD" id="cd07377">
    <property type="entry name" value="WHTH_GntR"/>
    <property type="match status" value="1"/>
</dbReference>
<dbReference type="InterPro" id="IPR001584">
    <property type="entry name" value="Integrase_cat-core"/>
</dbReference>
<protein>
    <recommendedName>
        <fullName evidence="7">HTH gntR-type domain-containing protein</fullName>
    </recommendedName>
</protein>
<evidence type="ECO:0000256" key="2">
    <source>
        <dbReference type="ARBA" id="ARBA00023125"/>
    </source>
</evidence>
<dbReference type="PROSITE" id="PS50994">
    <property type="entry name" value="INTEGRASE"/>
    <property type="match status" value="1"/>
</dbReference>
<dbReference type="PANTHER" id="PTHR44846">
    <property type="entry name" value="MANNOSYL-D-GLYCERATE TRANSPORT/METABOLISM SYSTEM REPRESSOR MNGR-RELATED"/>
    <property type="match status" value="1"/>
</dbReference>
<dbReference type="PROSITE" id="PS50949">
    <property type="entry name" value="HTH_GNTR"/>
    <property type="match status" value="1"/>
</dbReference>
<dbReference type="SUPFAM" id="SSF46785">
    <property type="entry name" value="Winged helix' DNA-binding domain"/>
    <property type="match status" value="1"/>
</dbReference>
<evidence type="ECO:0000256" key="1">
    <source>
        <dbReference type="ARBA" id="ARBA00023015"/>
    </source>
</evidence>
<feature type="domain" description="Integrase catalytic" evidence="5">
    <location>
        <begin position="181"/>
        <end position="363"/>
    </location>
</feature>
<feature type="non-terminal residue" evidence="6">
    <location>
        <position position="1"/>
    </location>
</feature>
<keyword evidence="3" id="KW-0804">Transcription</keyword>
<dbReference type="GO" id="GO:0045892">
    <property type="term" value="P:negative regulation of DNA-templated transcription"/>
    <property type="evidence" value="ECO:0007669"/>
    <property type="project" value="TreeGrafter"/>
</dbReference>
<evidence type="ECO:0008006" key="7">
    <source>
        <dbReference type="Google" id="ProtNLM"/>
    </source>
</evidence>
<dbReference type="InterPro" id="IPR028978">
    <property type="entry name" value="Chorismate_lyase_/UTRA_dom_sf"/>
</dbReference>
<organism evidence="6">
    <name type="scientific">marine sediment metagenome</name>
    <dbReference type="NCBI Taxonomy" id="412755"/>
    <lineage>
        <taxon>unclassified sequences</taxon>
        <taxon>metagenomes</taxon>
        <taxon>ecological metagenomes</taxon>
    </lineage>
</organism>
<evidence type="ECO:0000259" key="4">
    <source>
        <dbReference type="PROSITE" id="PS50949"/>
    </source>
</evidence>
<dbReference type="AlphaFoldDB" id="X0ZRJ4"/>
<dbReference type="GO" id="GO:0003700">
    <property type="term" value="F:DNA-binding transcription factor activity"/>
    <property type="evidence" value="ECO:0007669"/>
    <property type="project" value="InterPro"/>
</dbReference>
<accession>X0ZRJ4</accession>
<name>X0ZRJ4_9ZZZZ</name>
<dbReference type="PRINTS" id="PR00035">
    <property type="entry name" value="HTHGNTR"/>
</dbReference>
<dbReference type="GO" id="GO:0003677">
    <property type="term" value="F:DNA binding"/>
    <property type="evidence" value="ECO:0007669"/>
    <property type="project" value="UniProtKB-KW"/>
</dbReference>
<dbReference type="InterPro" id="IPR050679">
    <property type="entry name" value="Bact_HTH_transcr_reg"/>
</dbReference>
<feature type="domain" description="HTH gntR-type" evidence="4">
    <location>
        <begin position="3"/>
        <end position="71"/>
    </location>
</feature>
<keyword evidence="1" id="KW-0805">Transcription regulation</keyword>
<comment type="caution">
    <text evidence="6">The sequence shown here is derived from an EMBL/GenBank/DDBJ whole genome shotgun (WGS) entry which is preliminary data.</text>
</comment>
<gene>
    <name evidence="6" type="ORF">S01H4_07604</name>
</gene>
<dbReference type="EMBL" id="BART01002508">
    <property type="protein sequence ID" value="GAG63043.1"/>
    <property type="molecule type" value="Genomic_DNA"/>
</dbReference>
<dbReference type="SUPFAM" id="SSF53098">
    <property type="entry name" value="Ribonuclease H-like"/>
    <property type="match status" value="1"/>
</dbReference>
<evidence type="ECO:0000256" key="3">
    <source>
        <dbReference type="ARBA" id="ARBA00023163"/>
    </source>
</evidence>
<dbReference type="InterPro" id="IPR000524">
    <property type="entry name" value="Tscrpt_reg_HTH_GntR"/>
</dbReference>
<dbReference type="Gene3D" id="3.30.420.10">
    <property type="entry name" value="Ribonuclease H-like superfamily/Ribonuclease H"/>
    <property type="match status" value="1"/>
</dbReference>
<dbReference type="Gene3D" id="1.10.10.10">
    <property type="entry name" value="Winged helix-like DNA-binding domain superfamily/Winged helix DNA-binding domain"/>
    <property type="match status" value="1"/>
</dbReference>
<dbReference type="InterPro" id="IPR012337">
    <property type="entry name" value="RNaseH-like_sf"/>
</dbReference>
<dbReference type="SUPFAM" id="SSF64288">
    <property type="entry name" value="Chorismate lyase-like"/>
    <property type="match status" value="1"/>
</dbReference>
<evidence type="ECO:0000259" key="5">
    <source>
        <dbReference type="PROSITE" id="PS50994"/>
    </source>
</evidence>
<dbReference type="InterPro" id="IPR036388">
    <property type="entry name" value="WH-like_DNA-bd_sf"/>
</dbReference>
<proteinExistence type="predicted"/>
<dbReference type="SMART" id="SM00345">
    <property type="entry name" value="HTH_GNTR"/>
    <property type="match status" value="1"/>
</dbReference>
<dbReference type="InterPro" id="IPR036397">
    <property type="entry name" value="RNaseH_sf"/>
</dbReference>